<reference evidence="6 7" key="3">
    <citation type="journal article" date="2021" name="Int. J. Food Microbiol.">
        <title>Safety demonstration of a microbial species for use in the food chain: Weissella confusa.</title>
        <authorList>
            <person name="Bourdichon F."/>
            <person name="Patrone V."/>
            <person name="Fontana A."/>
            <person name="Milani G."/>
            <person name="Morelli L."/>
        </authorList>
    </citation>
    <scope>NUCLEOTIDE SEQUENCE [LARGE SCALE GENOMIC DNA]</scope>
    <source>
        <strain evidence="5">CCUG 30943</strain>
        <strain evidence="6 7">CCUG 43002</strain>
    </source>
</reference>
<dbReference type="FunFam" id="1.10.275.10:FF:000001">
    <property type="entry name" value="Fumarate hydratase, mitochondrial"/>
    <property type="match status" value="1"/>
</dbReference>
<dbReference type="Pfam" id="PF10415">
    <property type="entry name" value="FumaraseC_C"/>
    <property type="match status" value="1"/>
</dbReference>
<dbReference type="InterPro" id="IPR000362">
    <property type="entry name" value="Fumarate_lyase_fam"/>
</dbReference>
<dbReference type="GO" id="GO:0006099">
    <property type="term" value="P:tricarboxylic acid cycle"/>
    <property type="evidence" value="ECO:0007669"/>
    <property type="project" value="InterPro"/>
</dbReference>
<dbReference type="Proteomes" id="UP000808038">
    <property type="component" value="Unassembled WGS sequence"/>
</dbReference>
<dbReference type="InterPro" id="IPR051546">
    <property type="entry name" value="Aspartate_Ammonia-Lyase"/>
</dbReference>
<dbReference type="PANTHER" id="PTHR42696">
    <property type="entry name" value="ASPARTATE AMMONIA-LYASE"/>
    <property type="match status" value="1"/>
</dbReference>
<evidence type="ECO:0000256" key="1">
    <source>
        <dbReference type="ARBA" id="ARBA00023239"/>
    </source>
</evidence>
<organism evidence="6 7">
    <name type="scientific">Weissella confusa</name>
    <name type="common">Lactobacillus confusus</name>
    <dbReference type="NCBI Taxonomy" id="1583"/>
    <lineage>
        <taxon>Bacteria</taxon>
        <taxon>Bacillati</taxon>
        <taxon>Bacillota</taxon>
        <taxon>Bacilli</taxon>
        <taxon>Lactobacillales</taxon>
        <taxon>Lactobacillaceae</taxon>
        <taxon>Weissella</taxon>
    </lineage>
</organism>
<reference evidence="6" key="1">
    <citation type="submission" date="2020-02" db="EMBL/GenBank/DDBJ databases">
        <authorList>
            <person name="Fontana A."/>
            <person name="Patrone V."/>
            <person name="Morelli L."/>
        </authorList>
    </citation>
    <scope>NUCLEOTIDE SEQUENCE</scope>
    <source>
        <strain evidence="5">CCUG 30943</strain>
        <strain evidence="6">CCUG 43002</strain>
    </source>
</reference>
<dbReference type="SUPFAM" id="SSF48557">
    <property type="entry name" value="L-aspartase-like"/>
    <property type="match status" value="1"/>
</dbReference>
<gene>
    <name evidence="4" type="ORF">H7R52_07960</name>
    <name evidence="6" type="ORF">HAU20_05610</name>
    <name evidence="5" type="ORF">HAU43_08365</name>
</gene>
<evidence type="ECO:0000313" key="7">
    <source>
        <dbReference type="Proteomes" id="UP000728106"/>
    </source>
</evidence>
<dbReference type="Proteomes" id="UP000650485">
    <property type="component" value="Unassembled WGS sequence"/>
</dbReference>
<evidence type="ECO:0000313" key="4">
    <source>
        <dbReference type="EMBL" id="MBC6498615.1"/>
    </source>
</evidence>
<dbReference type="Gene3D" id="1.10.275.10">
    <property type="entry name" value="Fumarase/aspartase (N-terminal domain)"/>
    <property type="match status" value="1"/>
</dbReference>
<keyword evidence="7" id="KW-1185">Reference proteome</keyword>
<dbReference type="EMBL" id="JACSZT010000005">
    <property type="protein sequence ID" value="MBC6498615.1"/>
    <property type="molecule type" value="Genomic_DNA"/>
</dbReference>
<proteinExistence type="predicted"/>
<name>A0A1T4J3K6_WEICO</name>
<dbReference type="InterPro" id="IPR024083">
    <property type="entry name" value="Fumarase/histidase_N"/>
</dbReference>
<dbReference type="GO" id="GO:0008797">
    <property type="term" value="F:aspartate ammonia-lyase activity"/>
    <property type="evidence" value="ECO:0007669"/>
    <property type="project" value="TreeGrafter"/>
</dbReference>
<dbReference type="InterPro" id="IPR018951">
    <property type="entry name" value="Fumarase_C_C"/>
</dbReference>
<dbReference type="GO" id="GO:0005829">
    <property type="term" value="C:cytosol"/>
    <property type="evidence" value="ECO:0007669"/>
    <property type="project" value="TreeGrafter"/>
</dbReference>
<reference evidence="4" key="2">
    <citation type="submission" date="2020-08" db="EMBL/GenBank/DDBJ databases">
        <title>Complete genome sequence of Weissella confusa strain FS54 provides insights into metabolic potential.</title>
        <authorList>
            <person name="Fhoula I."/>
            <person name="Najjari A."/>
            <person name="Lekired A."/>
            <person name="Bessrour-Aouam N."/>
            <person name="Jaballah S."/>
            <person name="Klibi N."/>
            <person name="Ouzari H.-I."/>
        </authorList>
    </citation>
    <scope>NUCLEOTIDE SEQUENCE</scope>
    <source>
        <strain evidence="4">FS54</strain>
    </source>
</reference>
<dbReference type="RefSeq" id="WP_003610192.1">
    <property type="nucleotide sequence ID" value="NZ_ALXH01000098.1"/>
</dbReference>
<dbReference type="InterPro" id="IPR008948">
    <property type="entry name" value="L-Aspartase-like"/>
</dbReference>
<sequence>MRHESDSLGTVSVPATAYYGVHTQRAVENFPITGELVNPELIRGLIEIKEAAALVNAAAGDLPIETADAIVAATKQLLQQPIDYTMFPLDPIQGGAGTSMNMNVNEVVANLALELLGDEKGNYARINPNDHVNRGQSTNDVYPSAGKLAMIRLMAPLFDELEALISTLGAKADEFARVYKMGRTQLQDAVPMTLGNSFHAYLKPLRRDLRRLQDAEAALHTLNLGGSAIGSGINVSYHYQVHVIPKLETVTGLELFQAVDLFDATQNLDVFTTLSGALKTLAVNLSKMSNDLRLLSSGPRSGLSEINLPARQAGSSIMPGKVNPVIPEVVNQVAFEVIGNDATITAAVEAGQLELNAFEPVLFYRMFASITHLTSAMKTFREHAIAGITHNEERLAKDIDLSASFATAMANMVGYKQAAELAKESLKTNRPLRECAIASGIFTDEQLAHIFAVEEIVVNARTPEHGLVLKRAGYTS</sequence>
<dbReference type="GeneID" id="57979366"/>
<feature type="domain" description="Fumarase C C-terminal" evidence="3">
    <location>
        <begin position="406"/>
        <end position="455"/>
    </location>
</feature>
<dbReference type="InterPro" id="IPR022761">
    <property type="entry name" value="Fumarate_lyase_N"/>
</dbReference>
<accession>A0A1T4J3K6</accession>
<dbReference type="Gene3D" id="1.10.40.30">
    <property type="entry name" value="Fumarase/aspartase (C-terminal domain)"/>
    <property type="match status" value="1"/>
</dbReference>
<dbReference type="EMBL" id="JAAOCX010000010">
    <property type="protein sequence ID" value="MBJ7633097.1"/>
    <property type="molecule type" value="Genomic_DNA"/>
</dbReference>
<dbReference type="CDD" id="cd01357">
    <property type="entry name" value="Aspartase"/>
    <property type="match status" value="1"/>
</dbReference>
<evidence type="ECO:0000313" key="6">
    <source>
        <dbReference type="EMBL" id="MBJ7638867.1"/>
    </source>
</evidence>
<dbReference type="InterPro" id="IPR020557">
    <property type="entry name" value="Fumarate_lyase_CS"/>
</dbReference>
<dbReference type="PRINTS" id="PR00149">
    <property type="entry name" value="FUMRATELYASE"/>
</dbReference>
<comment type="caution">
    <text evidence="6">The sequence shown here is derived from an EMBL/GenBank/DDBJ whole genome shotgun (WGS) entry which is preliminary data.</text>
</comment>
<dbReference type="GO" id="GO:0006531">
    <property type="term" value="P:aspartate metabolic process"/>
    <property type="evidence" value="ECO:0007669"/>
    <property type="project" value="TreeGrafter"/>
</dbReference>
<dbReference type="AlphaFoldDB" id="A0A1T4J3K6"/>
<evidence type="ECO:0000313" key="5">
    <source>
        <dbReference type="EMBL" id="MBJ7633097.1"/>
    </source>
</evidence>
<feature type="domain" description="Fumarate lyase N-terminal" evidence="2">
    <location>
        <begin position="9"/>
        <end position="339"/>
    </location>
</feature>
<dbReference type="FunFam" id="1.20.200.10:FF:000001">
    <property type="entry name" value="Fumarate hydratase, mitochondrial"/>
    <property type="match status" value="1"/>
</dbReference>
<dbReference type="Pfam" id="PF00206">
    <property type="entry name" value="Lyase_1"/>
    <property type="match status" value="1"/>
</dbReference>
<dbReference type="PROSITE" id="PS00163">
    <property type="entry name" value="FUMARATE_LYASES"/>
    <property type="match status" value="1"/>
</dbReference>
<keyword evidence="1" id="KW-0456">Lyase</keyword>
<evidence type="ECO:0000259" key="2">
    <source>
        <dbReference type="Pfam" id="PF00206"/>
    </source>
</evidence>
<protein>
    <submittedName>
        <fullName evidence="6">Aspartate ammonia-lyase</fullName>
    </submittedName>
</protein>
<dbReference type="Gene3D" id="1.20.200.10">
    <property type="entry name" value="Fumarase/aspartase (Central domain)"/>
    <property type="match status" value="1"/>
</dbReference>
<dbReference type="EMBL" id="JAAOCP010000005">
    <property type="protein sequence ID" value="MBJ7638867.1"/>
    <property type="molecule type" value="Genomic_DNA"/>
</dbReference>
<dbReference type="PANTHER" id="PTHR42696:SF2">
    <property type="entry name" value="ASPARTATE AMMONIA-LYASE"/>
    <property type="match status" value="1"/>
</dbReference>
<dbReference type="Proteomes" id="UP000728106">
    <property type="component" value="Unassembled WGS sequence"/>
</dbReference>
<dbReference type="NCBIfam" id="NF008909">
    <property type="entry name" value="PRK12273.1"/>
    <property type="match status" value="1"/>
</dbReference>
<evidence type="ECO:0000259" key="3">
    <source>
        <dbReference type="Pfam" id="PF10415"/>
    </source>
</evidence>